<evidence type="ECO:0000256" key="1">
    <source>
        <dbReference type="SAM" id="SignalP"/>
    </source>
</evidence>
<proteinExistence type="predicted"/>
<dbReference type="AlphaFoldDB" id="A0A2G8TG13"/>
<reference evidence="2" key="1">
    <citation type="submission" date="2017-10" db="EMBL/GenBank/DDBJ databases">
        <title>Massilia psychrophilum sp. nov., a novel purple-pigmented bacterium isolated from Tianshan glacier, Xinjiang Municipality, China.</title>
        <authorList>
            <person name="Wang H."/>
        </authorList>
    </citation>
    <scope>NUCLEOTIDE SEQUENCE [LARGE SCALE GENOMIC DNA]</scope>
    <source>
        <strain evidence="2">JCM 30074</strain>
    </source>
</reference>
<evidence type="ECO:0000313" key="3">
    <source>
        <dbReference type="Proteomes" id="UP000230390"/>
    </source>
</evidence>
<feature type="signal peptide" evidence="1">
    <location>
        <begin position="1"/>
        <end position="20"/>
    </location>
</feature>
<dbReference type="OrthoDB" id="5569910at2"/>
<feature type="chain" id="PRO_5013923560" description="Lipoprotein SmpA/OmlA domain-containing protein" evidence="1">
    <location>
        <begin position="21"/>
        <end position="149"/>
    </location>
</feature>
<dbReference type="EMBL" id="PDOC01000005">
    <property type="protein sequence ID" value="PIL44990.1"/>
    <property type="molecule type" value="Genomic_DNA"/>
</dbReference>
<comment type="caution">
    <text evidence="2">The sequence shown here is derived from an EMBL/GenBank/DDBJ whole genome shotgun (WGS) entry which is preliminary data.</text>
</comment>
<dbReference type="RefSeq" id="WP_099788494.1">
    <property type="nucleotide sequence ID" value="NZ_JBHLYV010000032.1"/>
</dbReference>
<sequence>MELKTAAARCAIVALAIACAACTSAPRQHFKENAMSSEITSSASRVGMPALPPITFEGKRYQQIMNGEREGLGQRTGLMSVLDLASGAEPKVVKIYDYPREAGLEADAGDVFFKVFELDAGRRVLQIENERRQRFAYGIDDGIVRELAP</sequence>
<organism evidence="2 3">
    <name type="scientific">Massilia eurypsychrophila</name>
    <dbReference type="NCBI Taxonomy" id="1485217"/>
    <lineage>
        <taxon>Bacteria</taxon>
        <taxon>Pseudomonadati</taxon>
        <taxon>Pseudomonadota</taxon>
        <taxon>Betaproteobacteria</taxon>
        <taxon>Burkholderiales</taxon>
        <taxon>Oxalobacteraceae</taxon>
        <taxon>Telluria group</taxon>
        <taxon>Massilia</taxon>
    </lineage>
</organism>
<keyword evidence="1" id="KW-0732">Signal</keyword>
<evidence type="ECO:0008006" key="4">
    <source>
        <dbReference type="Google" id="ProtNLM"/>
    </source>
</evidence>
<dbReference type="Proteomes" id="UP000230390">
    <property type="component" value="Unassembled WGS sequence"/>
</dbReference>
<protein>
    <recommendedName>
        <fullName evidence="4">Lipoprotein SmpA/OmlA domain-containing protein</fullName>
    </recommendedName>
</protein>
<keyword evidence="3" id="KW-1185">Reference proteome</keyword>
<evidence type="ECO:0000313" key="2">
    <source>
        <dbReference type="EMBL" id="PIL44990.1"/>
    </source>
</evidence>
<accession>A0A2G8TG13</accession>
<gene>
    <name evidence="2" type="ORF">CR105_10995</name>
</gene>
<name>A0A2G8TG13_9BURK</name>